<evidence type="ECO:0000313" key="3">
    <source>
        <dbReference type="Proteomes" id="UP000530530"/>
    </source>
</evidence>
<gene>
    <name evidence="2" type="ORF">BJY27_004701</name>
</gene>
<keyword evidence="3" id="KW-1185">Reference proteome</keyword>
<sequence>MSAANTLRSARLLVLLEISLGMMRIHSPHDDADAISKYPLMDQPSAPPGRHVLAATAGE</sequence>
<organism evidence="2 3">
    <name type="scientific">Streptomyces rapamycinicus</name>
    <dbReference type="NCBI Taxonomy" id="1226757"/>
    <lineage>
        <taxon>Bacteria</taxon>
        <taxon>Bacillati</taxon>
        <taxon>Actinomycetota</taxon>
        <taxon>Actinomycetes</taxon>
        <taxon>Kitasatosporales</taxon>
        <taxon>Streptomycetaceae</taxon>
        <taxon>Streptomyces</taxon>
        <taxon>Streptomyces violaceusniger group</taxon>
    </lineage>
</organism>
<reference evidence="2 3" key="1">
    <citation type="submission" date="2020-08" db="EMBL/GenBank/DDBJ databases">
        <title>Sequencing the genomes of 1000 actinobacteria strains.</title>
        <authorList>
            <person name="Klenk H.-P."/>
        </authorList>
    </citation>
    <scope>NUCLEOTIDE SEQUENCE [LARGE SCALE GENOMIC DNA]</scope>
    <source>
        <strain evidence="2 3">DSM 41530</strain>
    </source>
</reference>
<proteinExistence type="predicted"/>
<comment type="caution">
    <text evidence="2">The sequence shown here is derived from an EMBL/GenBank/DDBJ whole genome shotgun (WGS) entry which is preliminary data.</text>
</comment>
<dbReference type="RefSeq" id="WP_167525767.1">
    <property type="nucleotide sequence ID" value="NZ_CP157809.1"/>
</dbReference>
<evidence type="ECO:0000313" key="2">
    <source>
        <dbReference type="EMBL" id="MBB4783740.1"/>
    </source>
</evidence>
<protein>
    <submittedName>
        <fullName evidence="2">Uncharacterized protein</fullName>
    </submittedName>
</protein>
<accession>A0ABR6LN21</accession>
<name>A0ABR6LN21_9ACTN</name>
<dbReference type="Proteomes" id="UP000530530">
    <property type="component" value="Unassembled WGS sequence"/>
</dbReference>
<evidence type="ECO:0000256" key="1">
    <source>
        <dbReference type="SAM" id="MobiDB-lite"/>
    </source>
</evidence>
<feature type="region of interest" description="Disordered" evidence="1">
    <location>
        <begin position="39"/>
        <end position="59"/>
    </location>
</feature>
<dbReference type="EMBL" id="JACHNG010000001">
    <property type="protein sequence ID" value="MBB4783740.1"/>
    <property type="molecule type" value="Genomic_DNA"/>
</dbReference>